<dbReference type="InterPro" id="IPR029033">
    <property type="entry name" value="His_PPase_superfam"/>
</dbReference>
<reference evidence="8" key="2">
    <citation type="submission" date="2021-01" db="EMBL/GenBank/DDBJ databases">
        <authorList>
            <person name="Schikora-Tamarit M.A."/>
        </authorList>
    </citation>
    <scope>NUCLEOTIDE SEQUENCE</scope>
    <source>
        <strain evidence="8">CBS2887</strain>
    </source>
</reference>
<comment type="caution">
    <text evidence="8">The sequence shown here is derived from an EMBL/GenBank/DDBJ whole genome shotgun (WGS) entry which is preliminary data.</text>
</comment>
<dbReference type="AlphaFoldDB" id="A0A9P8TS81"/>
<evidence type="ECO:0000313" key="8">
    <source>
        <dbReference type="EMBL" id="KAH3688891.1"/>
    </source>
</evidence>
<dbReference type="Gene3D" id="3.40.50.1240">
    <property type="entry name" value="Phosphoglycerate mutase-like"/>
    <property type="match status" value="1"/>
</dbReference>
<feature type="active site" description="Nucleophile" evidence="5">
    <location>
        <position position="77"/>
    </location>
</feature>
<evidence type="ECO:0000256" key="2">
    <source>
        <dbReference type="ARBA" id="ARBA00012646"/>
    </source>
</evidence>
<gene>
    <name evidence="8" type="ORF">WICPIJ_000136</name>
</gene>
<comment type="catalytic activity">
    <reaction evidence="1">
        <text>a phosphate monoester + H2O = an alcohol + phosphate</text>
        <dbReference type="Rhea" id="RHEA:15017"/>
        <dbReference type="ChEBI" id="CHEBI:15377"/>
        <dbReference type="ChEBI" id="CHEBI:30879"/>
        <dbReference type="ChEBI" id="CHEBI:43474"/>
        <dbReference type="ChEBI" id="CHEBI:67140"/>
        <dbReference type="EC" id="3.1.3.2"/>
    </reaction>
</comment>
<feature type="active site" description="Proton donor" evidence="5">
    <location>
        <position position="334"/>
    </location>
</feature>
<keyword evidence="3" id="KW-0378">Hydrolase</keyword>
<dbReference type="GO" id="GO:0003993">
    <property type="term" value="F:acid phosphatase activity"/>
    <property type="evidence" value="ECO:0007669"/>
    <property type="project" value="UniProtKB-EC"/>
</dbReference>
<dbReference type="InterPro" id="IPR000560">
    <property type="entry name" value="His_Pase_clade-2"/>
</dbReference>
<evidence type="ECO:0000256" key="5">
    <source>
        <dbReference type="PIRSR" id="PIRSR000894-1"/>
    </source>
</evidence>
<dbReference type="PANTHER" id="PTHR20963:SF18">
    <property type="entry name" value="ACID PHOSPHATASE PHO11-RELATED"/>
    <property type="match status" value="1"/>
</dbReference>
<sequence length="463" mass="51479">MKFSLSLSAIAGAITVVEAASNKYPASKPYSQDSVDIYSLLRYTGTTGPYVQHLGYGIDPEVPFGCEVSQVHAFTRHFERYATTGTGKSNKAIIAKLKAKNVTEYVGPLAFLKDYEYYVTDNSRLESESNAGYYSGLGDGYNYGSNFRMKYDHLYDGNSTLPIFTAGQERCVASARAFGQGFFGVNYTDLCSIQVLPEKATQGANTLTASNACAKYNSSTYDYIVNEFDDSYLTNAAVRLNIQSPGFNISASDVNDLLSYCGFELNVRGFSPVCEIFTKEDLINFSYQKSLNYYYENGPGYEEVTGAIGYVYANNTYTLMEKNTTNMTLSFSHDGDIFFFTTALGLFDSEYDLTPKYVDFQHPYRVSDMVPMGARLVHEKLECTNYATNATESFVRVLLNDAVIPVPGCQDGPGFSCPLDGYKNVIDERIGNSSYIEACGVNSTYPQYTSFYWNWTATTENNF</sequence>
<evidence type="ECO:0000313" key="9">
    <source>
        <dbReference type="Proteomes" id="UP000774326"/>
    </source>
</evidence>
<evidence type="ECO:0000256" key="7">
    <source>
        <dbReference type="SAM" id="SignalP"/>
    </source>
</evidence>
<accession>A0A9P8TS81</accession>
<dbReference type="PANTHER" id="PTHR20963">
    <property type="entry name" value="MULTIPLE INOSITOL POLYPHOSPHATE PHOSPHATASE-RELATED"/>
    <property type="match status" value="1"/>
</dbReference>
<dbReference type="CDD" id="cd07061">
    <property type="entry name" value="HP_HAP_like"/>
    <property type="match status" value="1"/>
</dbReference>
<dbReference type="SUPFAM" id="SSF53254">
    <property type="entry name" value="Phosphoglycerate mutase-like"/>
    <property type="match status" value="1"/>
</dbReference>
<evidence type="ECO:0000256" key="4">
    <source>
        <dbReference type="ARBA" id="ARBA00023180"/>
    </source>
</evidence>
<dbReference type="PIRSF" id="PIRSF000894">
    <property type="entry name" value="Acid_phosphatase"/>
    <property type="match status" value="1"/>
</dbReference>
<proteinExistence type="predicted"/>
<feature type="disulfide bond" evidence="6">
    <location>
        <begin position="261"/>
        <end position="274"/>
    </location>
</feature>
<reference evidence="8" key="1">
    <citation type="journal article" date="2021" name="Open Biol.">
        <title>Shared evolutionary footprints suggest mitochondrial oxidative damage underlies multiple complex I losses in fungi.</title>
        <authorList>
            <person name="Schikora-Tamarit M.A."/>
            <person name="Marcet-Houben M."/>
            <person name="Nosek J."/>
            <person name="Gabaldon T."/>
        </authorList>
    </citation>
    <scope>NUCLEOTIDE SEQUENCE</scope>
    <source>
        <strain evidence="8">CBS2887</strain>
    </source>
</reference>
<dbReference type="Proteomes" id="UP000774326">
    <property type="component" value="Unassembled WGS sequence"/>
</dbReference>
<keyword evidence="6" id="KW-1015">Disulfide bond</keyword>
<evidence type="ECO:0000256" key="6">
    <source>
        <dbReference type="PIRSR" id="PIRSR000894-2"/>
    </source>
</evidence>
<evidence type="ECO:0000256" key="3">
    <source>
        <dbReference type="ARBA" id="ARBA00022801"/>
    </source>
</evidence>
<feature type="signal peptide" evidence="7">
    <location>
        <begin position="1"/>
        <end position="19"/>
    </location>
</feature>
<protein>
    <recommendedName>
        <fullName evidence="2">acid phosphatase</fullName>
        <ecNumber evidence="2">3.1.3.2</ecNumber>
    </recommendedName>
</protein>
<feature type="disulfide bond" evidence="6">
    <location>
        <begin position="66"/>
        <end position="383"/>
    </location>
</feature>
<feature type="chain" id="PRO_5040277014" description="acid phosphatase" evidence="7">
    <location>
        <begin position="20"/>
        <end position="463"/>
    </location>
</feature>
<dbReference type="GO" id="GO:0009277">
    <property type="term" value="C:fungal-type cell wall"/>
    <property type="evidence" value="ECO:0007669"/>
    <property type="project" value="TreeGrafter"/>
</dbReference>
<evidence type="ECO:0000256" key="1">
    <source>
        <dbReference type="ARBA" id="ARBA00000032"/>
    </source>
</evidence>
<organism evidence="8 9">
    <name type="scientific">Wickerhamomyces pijperi</name>
    <name type="common">Yeast</name>
    <name type="synonym">Pichia pijperi</name>
    <dbReference type="NCBI Taxonomy" id="599730"/>
    <lineage>
        <taxon>Eukaryota</taxon>
        <taxon>Fungi</taxon>
        <taxon>Dikarya</taxon>
        <taxon>Ascomycota</taxon>
        <taxon>Saccharomycotina</taxon>
        <taxon>Saccharomycetes</taxon>
        <taxon>Phaffomycetales</taxon>
        <taxon>Wickerhamomycetaceae</taxon>
        <taxon>Wickerhamomyces</taxon>
    </lineage>
</organism>
<dbReference type="EC" id="3.1.3.2" evidence="2"/>
<dbReference type="Pfam" id="PF00328">
    <property type="entry name" value="His_Phos_2"/>
    <property type="match status" value="1"/>
</dbReference>
<dbReference type="InterPro" id="IPR016274">
    <property type="entry name" value="Histidine_acid_Pase_euk"/>
</dbReference>
<name>A0A9P8TS81_WICPI</name>
<feature type="disulfide bond" evidence="6">
    <location>
        <begin position="409"/>
        <end position="417"/>
    </location>
</feature>
<keyword evidence="4" id="KW-0325">Glycoprotein</keyword>
<dbReference type="EMBL" id="JAEUBG010000073">
    <property type="protein sequence ID" value="KAH3688891.1"/>
    <property type="molecule type" value="Genomic_DNA"/>
</dbReference>
<keyword evidence="7" id="KW-0732">Signal</keyword>
<dbReference type="OrthoDB" id="6509975at2759"/>
<keyword evidence="9" id="KW-1185">Reference proteome</keyword>